<gene>
    <name evidence="2" type="ORF">PAESOLCIP111_01920</name>
</gene>
<feature type="compositionally biased region" description="Basic and acidic residues" evidence="1">
    <location>
        <begin position="61"/>
        <end position="77"/>
    </location>
</feature>
<dbReference type="AlphaFoldDB" id="A0A916JYP8"/>
<feature type="compositionally biased region" description="Low complexity" evidence="1">
    <location>
        <begin position="45"/>
        <end position="60"/>
    </location>
</feature>
<protein>
    <recommendedName>
        <fullName evidence="4">Toxin-antitoxin system HicB family antitoxin</fullName>
    </recommendedName>
</protein>
<organism evidence="2 3">
    <name type="scientific">Paenibacillus solanacearum</name>
    <dbReference type="NCBI Taxonomy" id="2048548"/>
    <lineage>
        <taxon>Bacteria</taxon>
        <taxon>Bacillati</taxon>
        <taxon>Bacillota</taxon>
        <taxon>Bacilli</taxon>
        <taxon>Bacillales</taxon>
        <taxon>Paenibacillaceae</taxon>
        <taxon>Paenibacillus</taxon>
    </lineage>
</organism>
<evidence type="ECO:0000313" key="3">
    <source>
        <dbReference type="Proteomes" id="UP000693672"/>
    </source>
</evidence>
<dbReference type="EMBL" id="CAJVAS010000006">
    <property type="protein sequence ID" value="CAG7616570.1"/>
    <property type="molecule type" value="Genomic_DNA"/>
</dbReference>
<comment type="caution">
    <text evidence="2">The sequence shown here is derived from an EMBL/GenBank/DDBJ whole genome shotgun (WGS) entry which is preliminary data.</text>
</comment>
<proteinExistence type="predicted"/>
<reference evidence="2" key="1">
    <citation type="submission" date="2021-06" db="EMBL/GenBank/DDBJ databases">
        <authorList>
            <person name="Criscuolo A."/>
        </authorList>
    </citation>
    <scope>NUCLEOTIDE SEQUENCE</scope>
    <source>
        <strain evidence="2">CIP111600</strain>
    </source>
</reference>
<name>A0A916JYP8_9BACL</name>
<feature type="region of interest" description="Disordered" evidence="1">
    <location>
        <begin position="45"/>
        <end position="77"/>
    </location>
</feature>
<keyword evidence="3" id="KW-1185">Reference proteome</keyword>
<evidence type="ECO:0000313" key="2">
    <source>
        <dbReference type="EMBL" id="CAG7616570.1"/>
    </source>
</evidence>
<evidence type="ECO:0008006" key="4">
    <source>
        <dbReference type="Google" id="ProtNLM"/>
    </source>
</evidence>
<sequence length="77" mass="8495">MAAKKNFPLRLDPKLYEVLERWAADEFRSVNSHIEYLLRDAAARAGRLSSGRPSAAPSGPESDHDGMRPSGDGDRNN</sequence>
<accession>A0A916JYP8</accession>
<evidence type="ECO:0000256" key="1">
    <source>
        <dbReference type="SAM" id="MobiDB-lite"/>
    </source>
</evidence>
<dbReference type="Proteomes" id="UP000693672">
    <property type="component" value="Unassembled WGS sequence"/>
</dbReference>
<dbReference type="RefSeq" id="WP_218091839.1">
    <property type="nucleotide sequence ID" value="NZ_CAJVAS010000006.1"/>
</dbReference>